<dbReference type="AlphaFoldDB" id="A0A158RAP0"/>
<protein>
    <submittedName>
        <fullName evidence="3">DAZ-associated protein 2</fullName>
    </submittedName>
</protein>
<keyword evidence="2" id="KW-1185">Reference proteome</keyword>
<dbReference type="Proteomes" id="UP000276776">
    <property type="component" value="Unassembled WGS sequence"/>
</dbReference>
<dbReference type="STRING" id="103827.A0A158RAP0"/>
<proteinExistence type="predicted"/>
<gene>
    <name evidence="1" type="ORF">TCLT_LOCUS341</name>
</gene>
<evidence type="ECO:0000313" key="1">
    <source>
        <dbReference type="EMBL" id="VDM95272.1"/>
    </source>
</evidence>
<dbReference type="OMA" id="NMESEGF"/>
<evidence type="ECO:0000313" key="3">
    <source>
        <dbReference type="WBParaSite" id="TCLT_0000034001-mRNA-1"/>
    </source>
</evidence>
<sequence length="375" mass="41260">MEFSDYNTQHIVNTQVPTGVLPPGQPPQPIVNGNAGQPPQQSISFAIPSVENSMPPYPTNHYTTSARMLSRNLPNPSMQFAPGEVHVEGTRPQQGNHQITIHPVPQQARYQAQAVQPQQSYPPSQVTQAYLMTLYFSYLQLPYSTAPPSPMYNSNIMYSAHSFISNNPHPFYYPSVVPQANVYSYFSAQQHGYMNPTVRMNVGYNQNPIIMPAPPAAPQPTAPPTTTAATVIASGLNQQPLQQLTKTRKILSIVDPVTNEVTNKDDIIRLEMEQQLMVQQNADNMESEGFCKVERIVSLEIRQIDSSATGGGGGGGGMSNTSVVAGLIIVLLSDSKLGRIENVKNNNDTWGFISQQCTKHLKYLLNSRQLHIATQ</sequence>
<evidence type="ECO:0000313" key="2">
    <source>
        <dbReference type="Proteomes" id="UP000276776"/>
    </source>
</evidence>
<accession>A0A158RAP0</accession>
<reference evidence="1 2" key="2">
    <citation type="submission" date="2018-11" db="EMBL/GenBank/DDBJ databases">
        <authorList>
            <consortium name="Pathogen Informatics"/>
        </authorList>
    </citation>
    <scope>NUCLEOTIDE SEQUENCE [LARGE SCALE GENOMIC DNA]</scope>
</reference>
<dbReference type="OrthoDB" id="5858616at2759"/>
<organism evidence="3">
    <name type="scientific">Thelazia callipaeda</name>
    <name type="common">Oriental eyeworm</name>
    <name type="synonym">Parasitic nematode</name>
    <dbReference type="NCBI Taxonomy" id="103827"/>
    <lineage>
        <taxon>Eukaryota</taxon>
        <taxon>Metazoa</taxon>
        <taxon>Ecdysozoa</taxon>
        <taxon>Nematoda</taxon>
        <taxon>Chromadorea</taxon>
        <taxon>Rhabditida</taxon>
        <taxon>Spirurina</taxon>
        <taxon>Spiruromorpha</taxon>
        <taxon>Thelazioidea</taxon>
        <taxon>Thelaziidae</taxon>
        <taxon>Thelazia</taxon>
    </lineage>
</organism>
<dbReference type="WBParaSite" id="TCLT_0000034001-mRNA-1">
    <property type="protein sequence ID" value="TCLT_0000034001-mRNA-1"/>
    <property type="gene ID" value="TCLT_0000034001"/>
</dbReference>
<reference evidence="3" key="1">
    <citation type="submission" date="2016-04" db="UniProtKB">
        <authorList>
            <consortium name="WormBaseParasite"/>
        </authorList>
    </citation>
    <scope>IDENTIFICATION</scope>
</reference>
<name>A0A158RAP0_THECL</name>
<dbReference type="EMBL" id="UYYF01000022">
    <property type="protein sequence ID" value="VDM95272.1"/>
    <property type="molecule type" value="Genomic_DNA"/>
</dbReference>